<dbReference type="EMBL" id="LJQB01000071">
    <property type="protein sequence ID" value="KPW83383.1"/>
    <property type="molecule type" value="Genomic_DNA"/>
</dbReference>
<evidence type="ECO:0000313" key="2">
    <source>
        <dbReference type="EMBL" id="KPW83383.1"/>
    </source>
</evidence>
<dbReference type="PATRIC" id="fig|200452.3.peg.4333"/>
<sequence length="183" mass="21708">MKRKAWPGWRFYDLQQTENPQTENAHHYKAGYIMQTFRTYVRKMYFRSFFFFIFMLIALVIYSIAFNLFDNTDCQRYNHTEALNGGAKSFGSKDFIITFCGAGVSNSLFNGDGMERVRLTIFDKQGELLARRYYKVFWDGQPGHEPLKVSENSIIYQDDKEQKDYLITMPPTRLEWIRARLPL</sequence>
<gene>
    <name evidence="2" type="ORF">ALO92_05191</name>
</gene>
<organism evidence="2 3">
    <name type="scientific">Pseudomonas congelans</name>
    <dbReference type="NCBI Taxonomy" id="200452"/>
    <lineage>
        <taxon>Bacteria</taxon>
        <taxon>Pseudomonadati</taxon>
        <taxon>Pseudomonadota</taxon>
        <taxon>Gammaproteobacteria</taxon>
        <taxon>Pseudomonadales</taxon>
        <taxon>Pseudomonadaceae</taxon>
        <taxon>Pseudomonas</taxon>
    </lineage>
</organism>
<keyword evidence="1" id="KW-0472">Membrane</keyword>
<keyword evidence="1" id="KW-1133">Transmembrane helix</keyword>
<dbReference type="Proteomes" id="UP000050411">
    <property type="component" value="Unassembled WGS sequence"/>
</dbReference>
<dbReference type="AlphaFoldDB" id="A0A0P9RH05"/>
<accession>A0A0P9RH05</accession>
<keyword evidence="1" id="KW-0812">Transmembrane</keyword>
<protein>
    <submittedName>
        <fullName evidence="2">Uncharacterized protein</fullName>
    </submittedName>
</protein>
<reference evidence="2 3" key="1">
    <citation type="submission" date="2015-09" db="EMBL/GenBank/DDBJ databases">
        <title>Genome announcement of multiple Pseudomonas syringae strains.</title>
        <authorList>
            <person name="Thakur S."/>
            <person name="Wang P.W."/>
            <person name="Gong Y."/>
            <person name="Weir B.S."/>
            <person name="Guttman D.S."/>
        </authorList>
    </citation>
    <scope>NUCLEOTIDE SEQUENCE [LARGE SCALE GENOMIC DNA]</scope>
    <source>
        <strain evidence="2 3">ICMP19117</strain>
    </source>
</reference>
<feature type="transmembrane region" description="Helical" evidence="1">
    <location>
        <begin position="44"/>
        <end position="69"/>
    </location>
</feature>
<proteinExistence type="predicted"/>
<comment type="caution">
    <text evidence="2">The sequence shown here is derived from an EMBL/GenBank/DDBJ whole genome shotgun (WGS) entry which is preliminary data.</text>
</comment>
<evidence type="ECO:0000256" key="1">
    <source>
        <dbReference type="SAM" id="Phobius"/>
    </source>
</evidence>
<evidence type="ECO:0000313" key="3">
    <source>
        <dbReference type="Proteomes" id="UP000050411"/>
    </source>
</evidence>
<name>A0A0P9RH05_9PSED</name>